<protein>
    <recommendedName>
        <fullName evidence="2">Glutaredoxin</fullName>
    </recommendedName>
</protein>
<evidence type="ECO:0008006" key="2">
    <source>
        <dbReference type="Google" id="ProtNLM"/>
    </source>
</evidence>
<dbReference type="EMBL" id="LN483075">
    <property type="protein sequence ID" value="CEA04295.1"/>
    <property type="molecule type" value="Genomic_DNA"/>
</dbReference>
<name>A0A078MDF4_9BACL</name>
<dbReference type="PATRIC" id="fig|1461583.4.peg.1848"/>
<dbReference type="HOGENOM" id="CLU_125054_2_3_9"/>
<evidence type="ECO:0000313" key="1">
    <source>
        <dbReference type="EMBL" id="CEA04295.1"/>
    </source>
</evidence>
<dbReference type="InterPro" id="IPR008554">
    <property type="entry name" value="Glutaredoxin-like"/>
</dbReference>
<dbReference type="AlphaFoldDB" id="A0A078MDF4"/>
<reference evidence="1" key="1">
    <citation type="submission" date="2014-07" db="EMBL/GenBank/DDBJ databases">
        <authorList>
            <person name="Urmite Genomes Urmite Genomes"/>
        </authorList>
    </citation>
    <scope>NUCLEOTIDE SEQUENCE</scope>
    <source>
        <strain evidence="1">13S34_air</strain>
    </source>
</reference>
<dbReference type="Gene3D" id="3.40.30.10">
    <property type="entry name" value="Glutaredoxin"/>
    <property type="match status" value="1"/>
</dbReference>
<dbReference type="InterPro" id="IPR036249">
    <property type="entry name" value="Thioredoxin-like_sf"/>
</dbReference>
<gene>
    <name evidence="1" type="ORF">BN1050_01925</name>
</gene>
<accession>A0A078MDF4</accession>
<proteinExistence type="predicted"/>
<dbReference type="Pfam" id="PF05768">
    <property type="entry name" value="Glrx-like"/>
    <property type="match status" value="1"/>
</dbReference>
<sequence>MELTFYGRPNCALCDEGKRVLALAIEGTAVTINYINIEDDDFLHEKYMVMIPVVTKGEEVIQYGQLDYVTLVEAISS</sequence>
<dbReference type="SUPFAM" id="SSF52833">
    <property type="entry name" value="Thioredoxin-like"/>
    <property type="match status" value="1"/>
</dbReference>
<organism evidence="1">
    <name type="scientific">Metalysinibacillus saudimassiliensis</name>
    <dbReference type="NCBI Taxonomy" id="1461583"/>
    <lineage>
        <taxon>Bacteria</taxon>
        <taxon>Bacillati</taxon>
        <taxon>Bacillota</taxon>
        <taxon>Bacilli</taxon>
        <taxon>Bacillales</taxon>
        <taxon>Caryophanaceae</taxon>
        <taxon>Metalysinibacillus</taxon>
    </lineage>
</organism>